<dbReference type="OrthoDB" id="7294637at2"/>
<dbReference type="AlphaFoldDB" id="A0A4V1QPW0"/>
<name>A0A4V1QPW0_9SPHN</name>
<dbReference type="Proteomes" id="UP000292347">
    <property type="component" value="Unassembled WGS sequence"/>
</dbReference>
<organism evidence="1 2">
    <name type="scientific">Sphingomonas desiccabilis</name>
    <dbReference type="NCBI Taxonomy" id="429134"/>
    <lineage>
        <taxon>Bacteria</taxon>
        <taxon>Pseudomonadati</taxon>
        <taxon>Pseudomonadota</taxon>
        <taxon>Alphaproteobacteria</taxon>
        <taxon>Sphingomonadales</taxon>
        <taxon>Sphingomonadaceae</taxon>
        <taxon>Sphingomonas</taxon>
    </lineage>
</organism>
<gene>
    <name evidence="1" type="ORF">EO081_05900</name>
</gene>
<protein>
    <submittedName>
        <fullName evidence="1">Uncharacterized protein</fullName>
    </submittedName>
</protein>
<evidence type="ECO:0000313" key="2">
    <source>
        <dbReference type="Proteomes" id="UP000292347"/>
    </source>
</evidence>
<dbReference type="RefSeq" id="WP_129340942.1">
    <property type="nucleotide sequence ID" value="NZ_JACIDD010000001.1"/>
</dbReference>
<reference evidence="1 2" key="1">
    <citation type="submission" date="2019-01" db="EMBL/GenBank/DDBJ databases">
        <title>Sphingomonas mucosissima sp. nov. and Sphingomonas desiccabilis sp. nov., from biological soil crusts in the Colorado Plateau, USA.</title>
        <authorList>
            <person name="Zhu D."/>
        </authorList>
    </citation>
    <scope>NUCLEOTIDE SEQUENCE [LARGE SCALE GENOMIC DNA]</scope>
    <source>
        <strain evidence="1 2">CP1D</strain>
    </source>
</reference>
<accession>A0A4V1QPW0</accession>
<proteinExistence type="predicted"/>
<evidence type="ECO:0000313" key="1">
    <source>
        <dbReference type="EMBL" id="RXZ35167.1"/>
    </source>
</evidence>
<comment type="caution">
    <text evidence="1">The sequence shown here is derived from an EMBL/GenBank/DDBJ whole genome shotgun (WGS) entry which is preliminary data.</text>
</comment>
<dbReference type="CDD" id="cd15482">
    <property type="entry name" value="Sialidase_non-viral"/>
    <property type="match status" value="1"/>
</dbReference>
<sequence length="705" mass="75615">MAKISELPELVEPTGDEPVVVFDRGETKRIRMGLLASAAVQPTLAEARQYAAAAQAAFEQYRFVDVATDGPGAVAAGSVATANTARFDGRIVAEGGQLQSLTYASVTAGNAYAYLAQVVSPTQLKIFARHYGARVVGENTIPADAWVWDPAVVDRNLPERWTFGTHHGGGAGGAAAYLLANQPAGSSLTISINPGPDIGAVLTVSASTAPPRWSAVVKRNSVRDVAVSTRKRTTALETEMKVVRNGGAVQYTTETNFDQRIGFANANAVWSAAHRGVTNYVRQPTWTRSEGIQVFAMIEGRRNTGGDDDPAPGLFRRGIIVPIGGDYANLDVLWAAPPVELVRSFTVDGDGVERENACGNWSTCYDPATRRHWFLFKVRHVHSSIKGVVPDTVHAFYYDWATDEFRGAAGTKLALPFRDFDCISLDYLGAQYAAPPNSSGIVKKLAPNKGAMFFPFRYTDTVTPHSGSGSSIKLIKLDPAWIEGKPAPFLVTCTVPTTQIMHPGTGEMTWPEPGESSIAELPDGSLYVLSRSSSETPALNANMRVAYKFSGLGTALLGGPRYDPALKGQSHTGSLLVLSGLNDRQPFRMLYAHNFDFENDSSNSRAGIGVHMATGLDKDGWPLWTAATGALFPAIEVFNRAIDGSPASGSYETNNNAAALANLTLEPTLPVAGLMLDKRVRHPANGDNIYICSPWVTVKPSNLKL</sequence>
<dbReference type="EMBL" id="SDPT01000001">
    <property type="protein sequence ID" value="RXZ35167.1"/>
    <property type="molecule type" value="Genomic_DNA"/>
</dbReference>
<keyword evidence="2" id="KW-1185">Reference proteome</keyword>